<dbReference type="RefSeq" id="WP_338097118.1">
    <property type="nucleotide sequence ID" value="NZ_CP131061.1"/>
</dbReference>
<organism evidence="1 2">
    <name type="scientific">Methanolapillus ohkumae</name>
    <dbReference type="NCBI Taxonomy" id="3028298"/>
    <lineage>
        <taxon>Archaea</taxon>
        <taxon>Methanobacteriati</taxon>
        <taxon>Methanobacteriota</taxon>
        <taxon>Stenosarchaea group</taxon>
        <taxon>Methanomicrobia</taxon>
        <taxon>Methanosarcinales</taxon>
        <taxon>Methanosarcinaceae</taxon>
        <taxon>Methanolapillus</taxon>
    </lineage>
</organism>
<dbReference type="AlphaFoldDB" id="A0AA96V8B6"/>
<accession>A0AA96V8B6</accession>
<sequence length="225" mass="25882">MRNCFDDYFVQICSGNSSSNLEFVKKEVKNLFHNKDEKWRCGAISEFFIHLYLNNVGFKQEFLYLNMEEGSIKKGFDGYYSLNNSEWIMESKSGSHKKTHNDKIKEAYSDIKNKVSGNTPNNPWKNAYNHACHCDVGTAEDIKKNIKSLSDSFINKSFSTIDQFNIIPCATIFYHRGGIPRSEADIIKSVCNTKLQCNRLHVICVNQKSIDIFLEYINLSELNNG</sequence>
<dbReference type="Proteomes" id="UP001304970">
    <property type="component" value="Chromosome"/>
</dbReference>
<reference evidence="1 2" key="1">
    <citation type="submission" date="2023-07" db="EMBL/GenBank/DDBJ databases">
        <title>Closed genome sequence of Methanosarcinaceae archaeon Am2.</title>
        <authorList>
            <person name="Poehlein A."/>
            <person name="Protasov E."/>
            <person name="Platt K."/>
            <person name="Reeh H."/>
            <person name="Daniel R."/>
            <person name="Brune A."/>
        </authorList>
    </citation>
    <scope>NUCLEOTIDE SEQUENCE [LARGE SCALE GENOMIC DNA]</scope>
    <source>
        <strain evidence="1 2">Am2</strain>
    </source>
</reference>
<protein>
    <recommendedName>
        <fullName evidence="3">DUF1837 domain-containing protein</fullName>
    </recommendedName>
</protein>
<evidence type="ECO:0000313" key="1">
    <source>
        <dbReference type="EMBL" id="WNY27138.1"/>
    </source>
</evidence>
<dbReference type="GeneID" id="89228348"/>
<keyword evidence="2" id="KW-1185">Reference proteome</keyword>
<dbReference type="EMBL" id="CP131061">
    <property type="protein sequence ID" value="WNY27138.1"/>
    <property type="molecule type" value="Genomic_DNA"/>
</dbReference>
<name>A0AA96V8B6_9EURY</name>
<evidence type="ECO:0000313" key="2">
    <source>
        <dbReference type="Proteomes" id="UP001304970"/>
    </source>
</evidence>
<gene>
    <name evidence="1" type="ORF">MsAm2_09290</name>
</gene>
<proteinExistence type="predicted"/>
<evidence type="ECO:0008006" key="3">
    <source>
        <dbReference type="Google" id="ProtNLM"/>
    </source>
</evidence>